<dbReference type="GO" id="GO:0007411">
    <property type="term" value="P:axon guidance"/>
    <property type="evidence" value="ECO:0007669"/>
    <property type="project" value="TreeGrafter"/>
</dbReference>
<dbReference type="SUPFAM" id="SSF48065">
    <property type="entry name" value="DBL homology domain (DH-domain)"/>
    <property type="match status" value="1"/>
</dbReference>
<dbReference type="EMBL" id="CAAE01005615">
    <property type="protein sequence ID" value="CAF88813.1"/>
    <property type="molecule type" value="Genomic_DNA"/>
</dbReference>
<dbReference type="GO" id="GO:0014069">
    <property type="term" value="C:postsynaptic density"/>
    <property type="evidence" value="ECO:0007669"/>
    <property type="project" value="TreeGrafter"/>
</dbReference>
<dbReference type="KEGG" id="tng:GSTEN00002402G001"/>
<dbReference type="OrthoDB" id="10623779at2759"/>
<feature type="non-terminal residue" evidence="4">
    <location>
        <position position="1"/>
    </location>
</feature>
<evidence type="ECO:0000313" key="4">
    <source>
        <dbReference type="EMBL" id="CAF88813.1"/>
    </source>
</evidence>
<dbReference type="GO" id="GO:0019898">
    <property type="term" value="C:extrinsic component of membrane"/>
    <property type="evidence" value="ECO:0007669"/>
    <property type="project" value="TreeGrafter"/>
</dbReference>
<feature type="domain" description="DH" evidence="3">
    <location>
        <begin position="187"/>
        <end position="339"/>
    </location>
</feature>
<reference evidence="4" key="2">
    <citation type="submission" date="2004-02" db="EMBL/GenBank/DDBJ databases">
        <authorList>
            <consortium name="Genoscope"/>
            <consortium name="Whitehead Institute Centre for Genome Research"/>
        </authorList>
    </citation>
    <scope>NUCLEOTIDE SEQUENCE</scope>
</reference>
<organism evidence="4">
    <name type="scientific">Tetraodon nigroviridis</name>
    <name type="common">Spotted green pufferfish</name>
    <name type="synonym">Chelonodon nigroviridis</name>
    <dbReference type="NCBI Taxonomy" id="99883"/>
    <lineage>
        <taxon>Eukaryota</taxon>
        <taxon>Metazoa</taxon>
        <taxon>Chordata</taxon>
        <taxon>Craniata</taxon>
        <taxon>Vertebrata</taxon>
        <taxon>Euteleostomi</taxon>
        <taxon>Actinopterygii</taxon>
        <taxon>Neopterygii</taxon>
        <taxon>Teleostei</taxon>
        <taxon>Neoteleostei</taxon>
        <taxon>Acanthomorphata</taxon>
        <taxon>Eupercaria</taxon>
        <taxon>Tetraodontiformes</taxon>
        <taxon>Tetradontoidea</taxon>
        <taxon>Tetraodontidae</taxon>
        <taxon>Tetraodon</taxon>
    </lineage>
</organism>
<dbReference type="InterPro" id="IPR035899">
    <property type="entry name" value="DBL_dom_sf"/>
</dbReference>
<evidence type="ECO:0000256" key="1">
    <source>
        <dbReference type="ARBA" id="ARBA00022658"/>
    </source>
</evidence>
<comment type="caution">
    <text evidence="4">The sequence shown here is derived from an EMBL/GenBank/DDBJ whole genome shotgun (WGS) entry which is preliminary data.</text>
</comment>
<dbReference type="InterPro" id="IPR051336">
    <property type="entry name" value="RhoGEF_Guanine_NuclExch_SF"/>
</dbReference>
<feature type="region of interest" description="Disordered" evidence="2">
    <location>
        <begin position="41"/>
        <end position="75"/>
    </location>
</feature>
<dbReference type="AlphaFoldDB" id="Q4TE69"/>
<dbReference type="GO" id="GO:0005737">
    <property type="term" value="C:cytoplasm"/>
    <property type="evidence" value="ECO:0007669"/>
    <property type="project" value="TreeGrafter"/>
</dbReference>
<evidence type="ECO:0000259" key="3">
    <source>
        <dbReference type="PROSITE" id="PS50010"/>
    </source>
</evidence>
<reference evidence="4" key="1">
    <citation type="journal article" date="2004" name="Nature">
        <title>Genome duplication in the teleost fish Tetraodon nigroviridis reveals the early vertebrate proto-karyotype.</title>
        <authorList>
            <person name="Jaillon O."/>
            <person name="Aury J.-M."/>
            <person name="Brunet F."/>
            <person name="Petit J.-L."/>
            <person name="Stange-Thomann N."/>
            <person name="Mauceli E."/>
            <person name="Bouneau L."/>
            <person name="Fischer C."/>
            <person name="Ozouf-Costaz C."/>
            <person name="Bernot A."/>
            <person name="Nicaud S."/>
            <person name="Jaffe D."/>
            <person name="Fisher S."/>
            <person name="Lutfalla G."/>
            <person name="Dossat C."/>
            <person name="Segurens B."/>
            <person name="Dasilva C."/>
            <person name="Salanoubat M."/>
            <person name="Levy M."/>
            <person name="Boudet N."/>
            <person name="Castellano S."/>
            <person name="Anthouard V."/>
            <person name="Jubin C."/>
            <person name="Castelli V."/>
            <person name="Katinka M."/>
            <person name="Vacherie B."/>
            <person name="Biemont C."/>
            <person name="Skalli Z."/>
            <person name="Cattolico L."/>
            <person name="Poulain J."/>
            <person name="De Berardinis V."/>
            <person name="Cruaud C."/>
            <person name="Duprat S."/>
            <person name="Brottier P."/>
            <person name="Coutanceau J.-P."/>
            <person name="Gouzy J."/>
            <person name="Parra G."/>
            <person name="Lardier G."/>
            <person name="Chapple C."/>
            <person name="McKernan K.J."/>
            <person name="McEwan P."/>
            <person name="Bosak S."/>
            <person name="Kellis M."/>
            <person name="Volff J.-N."/>
            <person name="Guigo R."/>
            <person name="Zody M.C."/>
            <person name="Mesirov J."/>
            <person name="Lindblad-Toh K."/>
            <person name="Birren B."/>
            <person name="Nusbaum C."/>
            <person name="Kahn D."/>
            <person name="Robinson-Rechavi M."/>
            <person name="Laudet V."/>
            <person name="Schachter V."/>
            <person name="Quetier F."/>
            <person name="Saurin W."/>
            <person name="Scarpelli C."/>
            <person name="Wincker P."/>
            <person name="Lander E.S."/>
            <person name="Weissenbach J."/>
            <person name="Roest Crollius H."/>
        </authorList>
    </citation>
    <scope>NUCLEOTIDE SEQUENCE [LARGE SCALE GENOMIC DNA]</scope>
</reference>
<feature type="compositionally biased region" description="Basic and acidic residues" evidence="2">
    <location>
        <begin position="152"/>
        <end position="171"/>
    </location>
</feature>
<dbReference type="Pfam" id="PF16609">
    <property type="entry name" value="SH3-RhoG_link"/>
    <property type="match status" value="1"/>
</dbReference>
<gene>
    <name evidence="4" type="ORF">GSTENG00002402001</name>
</gene>
<dbReference type="Gene3D" id="1.20.900.10">
    <property type="entry name" value="Dbl homology (DH) domain"/>
    <property type="match status" value="1"/>
</dbReference>
<feature type="non-terminal residue" evidence="4">
    <location>
        <position position="339"/>
    </location>
</feature>
<dbReference type="PANTHER" id="PTHR22826">
    <property type="entry name" value="RHO GUANINE EXCHANGE FACTOR-RELATED"/>
    <property type="match status" value="1"/>
</dbReference>
<dbReference type="InterPro" id="IPR000219">
    <property type="entry name" value="DH_dom"/>
</dbReference>
<sequence length="339" mass="38062">ILACTTSKGSRTKPAKVRQSSCTYSPCPGTAVQRWLTSPVRRLSQGKADGQKKPPIRTRRRDNRPELTTPLTGNAQVGPTCKRVVYRTFAFEPLETEQVRHQWLWIRIRVPTSRTASSGTKRCEDACKSPEIPAASAETGSRSLCSPQVCGQRDDPVGEGLREGPGRDRGGGSEPAGSCDSRGRSHLTPACVSQGFMSRLEVRGIPEDMRGKDKIVFGNIQQIYDWHRESVSLTHTLTHTHTHTGLLSHPLFSLSFFLVELERCLQNHDLLADLFIRHVSSPPSGSPTLTSGYHGNKVRNGCLIYWRVSQERRLHMYVVYCQNKPRSEFLVIEYEKFFE</sequence>
<keyword evidence="1" id="KW-0344">Guanine-nucleotide releasing factor</keyword>
<dbReference type="PROSITE" id="PS50010">
    <property type="entry name" value="DH_2"/>
    <property type="match status" value="1"/>
</dbReference>
<evidence type="ECO:0000256" key="2">
    <source>
        <dbReference type="SAM" id="MobiDB-lite"/>
    </source>
</evidence>
<protein>
    <submittedName>
        <fullName evidence="4">(spotted green pufferfish) hypothetical protein</fullName>
    </submittedName>
</protein>
<name>Q4TE69_TETNG</name>
<dbReference type="GO" id="GO:0005085">
    <property type="term" value="F:guanyl-nucleotide exchange factor activity"/>
    <property type="evidence" value="ECO:0007669"/>
    <property type="project" value="UniProtKB-KW"/>
</dbReference>
<feature type="region of interest" description="Disordered" evidence="2">
    <location>
        <begin position="133"/>
        <end position="185"/>
    </location>
</feature>
<dbReference type="GO" id="GO:0035556">
    <property type="term" value="P:intracellular signal transduction"/>
    <property type="evidence" value="ECO:0007669"/>
    <property type="project" value="TreeGrafter"/>
</dbReference>
<dbReference type="PANTHER" id="PTHR22826:SF49">
    <property type="entry name" value="KALIRIN"/>
    <property type="match status" value="1"/>
</dbReference>
<accession>Q4TE69</accession>
<proteinExistence type="predicted"/>